<dbReference type="EMBL" id="ASTJ01000036">
    <property type="protein sequence ID" value="EPC01061.1"/>
    <property type="molecule type" value="Genomic_DNA"/>
</dbReference>
<dbReference type="InterPro" id="IPR011037">
    <property type="entry name" value="Pyrv_Knase-like_insert_dom_sf"/>
</dbReference>
<dbReference type="AlphaFoldDB" id="S2L8H1"/>
<dbReference type="PANTHER" id="PTHR14237">
    <property type="entry name" value="MOLYBDOPTERIN COFACTOR SULFURASE MOSC"/>
    <property type="match status" value="1"/>
</dbReference>
<dbReference type="PROSITE" id="PS51340">
    <property type="entry name" value="MOSC"/>
    <property type="match status" value="1"/>
</dbReference>
<sequence length="267" mass="29417">MTVDSLTLSGLYRYPIKSTAGESLPQALVNEEGLLGDRRYMVVKPDGTFITARSHPQLQRVSTTVHDDGLVLHHPELADFPLEHAAFEAAAFSTHVWGDSFTGLTTTTRADEWIGQAVGEAAKLLWLGERSPRYRQAIGKRVSFADGYPLMLIGQASLDDLNTRLPSLHRMAQFRPNLVVTGSLPYAEDEWRVLRIGEVELAVDKPCSRCAMVTVDPETGRFIPEREPLRTLAGYRRGPDGKVYFGQNLIVLKGGVLEVGSSVELVG</sequence>
<dbReference type="eggNOG" id="COG3217">
    <property type="taxonomic scope" value="Bacteria"/>
</dbReference>
<dbReference type="PANTHER" id="PTHR14237:SF19">
    <property type="entry name" value="MITOCHONDRIAL AMIDOXIME REDUCING COMPONENT 1"/>
    <property type="match status" value="1"/>
</dbReference>
<feature type="domain" description="MOSC" evidence="1">
    <location>
        <begin position="116"/>
        <end position="266"/>
    </location>
</feature>
<dbReference type="SUPFAM" id="SSF141673">
    <property type="entry name" value="MOSC N-terminal domain-like"/>
    <property type="match status" value="1"/>
</dbReference>
<dbReference type="OrthoDB" id="581532at2"/>
<dbReference type="PATRIC" id="fig|1121939.11.peg.3233"/>
<dbReference type="GO" id="GO:0030170">
    <property type="term" value="F:pyridoxal phosphate binding"/>
    <property type="evidence" value="ECO:0007669"/>
    <property type="project" value="InterPro"/>
</dbReference>
<gene>
    <name evidence="2" type="ORF">L861_10840</name>
</gene>
<comment type="caution">
    <text evidence="2">The sequence shown here is derived from an EMBL/GenBank/DDBJ whole genome shotgun (WGS) entry which is preliminary data.</text>
</comment>
<dbReference type="InterPro" id="IPR005303">
    <property type="entry name" value="MOCOS_middle"/>
</dbReference>
<dbReference type="Proteomes" id="UP000014463">
    <property type="component" value="Unassembled WGS sequence"/>
</dbReference>
<reference evidence="2 3" key="1">
    <citation type="journal article" date="2013" name="Genome Announc.">
        <title>Draft genome sequence of the moderately halophilic gammaproteobacterium Halomonas anticariensis FP35.</title>
        <authorList>
            <person name="Tahrioui A."/>
            <person name="Quesada E."/>
            <person name="Llamas I."/>
        </authorList>
    </citation>
    <scope>NUCLEOTIDE SEQUENCE [LARGE SCALE GENOMIC DNA]</scope>
    <source>
        <strain evidence="3">DSM 16096 / CECT 5854 / LMG 22089 / FP35</strain>
    </source>
</reference>
<dbReference type="Pfam" id="PF03476">
    <property type="entry name" value="MOSC_N"/>
    <property type="match status" value="1"/>
</dbReference>
<dbReference type="RefSeq" id="WP_016417751.1">
    <property type="nucleotide sequence ID" value="NZ_KE332392.1"/>
</dbReference>
<dbReference type="InterPro" id="IPR005302">
    <property type="entry name" value="MoCF_Sase_C"/>
</dbReference>
<dbReference type="SUPFAM" id="SSF50800">
    <property type="entry name" value="PK beta-barrel domain-like"/>
    <property type="match status" value="1"/>
</dbReference>
<evidence type="ECO:0000313" key="3">
    <source>
        <dbReference type="Proteomes" id="UP000014463"/>
    </source>
</evidence>
<dbReference type="GO" id="GO:0030151">
    <property type="term" value="F:molybdenum ion binding"/>
    <property type="evidence" value="ECO:0007669"/>
    <property type="project" value="InterPro"/>
</dbReference>
<dbReference type="GO" id="GO:0003824">
    <property type="term" value="F:catalytic activity"/>
    <property type="evidence" value="ECO:0007669"/>
    <property type="project" value="InterPro"/>
</dbReference>
<keyword evidence="3" id="KW-1185">Reference proteome</keyword>
<evidence type="ECO:0000313" key="2">
    <source>
        <dbReference type="EMBL" id="EPC01061.1"/>
    </source>
</evidence>
<accession>S2L8H1</accession>
<name>S2L8H1_LITA3</name>
<organism evidence="2 3">
    <name type="scientific">Litchfieldella anticariensis (strain DSM 16096 / CECT 5854 / CIP 108499 / LMG 22089 / FP35)</name>
    <name type="common">Halomonas anticariensis</name>
    <dbReference type="NCBI Taxonomy" id="1121939"/>
    <lineage>
        <taxon>Bacteria</taxon>
        <taxon>Pseudomonadati</taxon>
        <taxon>Pseudomonadota</taxon>
        <taxon>Gammaproteobacteria</taxon>
        <taxon>Oceanospirillales</taxon>
        <taxon>Halomonadaceae</taxon>
        <taxon>Litchfieldella</taxon>
    </lineage>
</organism>
<dbReference type="Pfam" id="PF03473">
    <property type="entry name" value="MOSC"/>
    <property type="match status" value="1"/>
</dbReference>
<proteinExistence type="predicted"/>
<evidence type="ECO:0000259" key="1">
    <source>
        <dbReference type="PROSITE" id="PS51340"/>
    </source>
</evidence>
<dbReference type="STRING" id="1121939.L861_10840"/>
<protein>
    <recommendedName>
        <fullName evidence="1">MOSC domain-containing protein</fullName>
    </recommendedName>
</protein>